<feature type="non-terminal residue" evidence="2">
    <location>
        <position position="135"/>
    </location>
</feature>
<keyword evidence="1" id="KW-1133">Transmembrane helix</keyword>
<dbReference type="Proteomes" id="UP000283374">
    <property type="component" value="Unassembled WGS sequence"/>
</dbReference>
<evidence type="ECO:0000313" key="3">
    <source>
        <dbReference type="Proteomes" id="UP000283374"/>
    </source>
</evidence>
<proteinExistence type="predicted"/>
<comment type="caution">
    <text evidence="2">The sequence shown here is derived from an EMBL/GenBank/DDBJ whole genome shotgun (WGS) entry which is preliminary data.</text>
</comment>
<keyword evidence="1" id="KW-0812">Transmembrane</keyword>
<evidence type="ECO:0000256" key="1">
    <source>
        <dbReference type="SAM" id="Phobius"/>
    </source>
</evidence>
<accession>A0A413RNL3</accession>
<name>A0A413RNL3_9CELL</name>
<organism evidence="2 3">
    <name type="scientific">Cellulomonas rhizosphaerae</name>
    <dbReference type="NCBI Taxonomy" id="2293719"/>
    <lineage>
        <taxon>Bacteria</taxon>
        <taxon>Bacillati</taxon>
        <taxon>Actinomycetota</taxon>
        <taxon>Actinomycetes</taxon>
        <taxon>Micrococcales</taxon>
        <taxon>Cellulomonadaceae</taxon>
        <taxon>Cellulomonas</taxon>
    </lineage>
</organism>
<gene>
    <name evidence="2" type="ORF">D1825_06025</name>
</gene>
<keyword evidence="1" id="KW-0472">Membrane</keyword>
<keyword evidence="3" id="KW-1185">Reference proteome</keyword>
<dbReference type="RefSeq" id="WP_233549658.1">
    <property type="nucleotide sequence ID" value="NZ_QWKP01000158.1"/>
</dbReference>
<dbReference type="AlphaFoldDB" id="A0A413RNL3"/>
<reference evidence="2 3" key="1">
    <citation type="submission" date="2018-08" db="EMBL/GenBank/DDBJ databases">
        <title>Cellulomonas rhizosphaerae sp. nov., a novel actinomycete isolated from soil.</title>
        <authorList>
            <person name="Tian Y."/>
        </authorList>
    </citation>
    <scope>NUCLEOTIDE SEQUENCE [LARGE SCALE GENOMIC DNA]</scope>
    <source>
        <strain evidence="2 3">NEAU-TCZ24</strain>
    </source>
</reference>
<feature type="transmembrane region" description="Helical" evidence="1">
    <location>
        <begin position="31"/>
        <end position="49"/>
    </location>
</feature>
<protein>
    <submittedName>
        <fullName evidence="2">Uncharacterized protein</fullName>
    </submittedName>
</protein>
<dbReference type="EMBL" id="QWKP01000158">
    <property type="protein sequence ID" value="RHA43523.1"/>
    <property type="molecule type" value="Genomic_DNA"/>
</dbReference>
<evidence type="ECO:0000313" key="2">
    <source>
        <dbReference type="EMBL" id="RHA43523.1"/>
    </source>
</evidence>
<sequence>MGHGGMQAVDLDEVVDDADVAPAARPRRPRWWWVVVPVALALVAGLVVGQRAIDDRERAVIADLADVPGVLEPVDGHLDVVARAKGVDAAWMFTPDGAVVQASDGSQAYVWRDRHTGAVSGTVPLLGPTPALAGG</sequence>